<gene>
    <name evidence="2" type="ORF">PR048_014880</name>
</gene>
<name>A0ABQ9HFU7_9NEOP</name>
<dbReference type="EMBL" id="JARBHB010000005">
    <property type="protein sequence ID" value="KAJ8883041.1"/>
    <property type="molecule type" value="Genomic_DNA"/>
</dbReference>
<comment type="caution">
    <text evidence="2">The sequence shown here is derived from an EMBL/GenBank/DDBJ whole genome shotgun (WGS) entry which is preliminary data.</text>
</comment>
<organism evidence="2 3">
    <name type="scientific">Dryococelus australis</name>
    <dbReference type="NCBI Taxonomy" id="614101"/>
    <lineage>
        <taxon>Eukaryota</taxon>
        <taxon>Metazoa</taxon>
        <taxon>Ecdysozoa</taxon>
        <taxon>Arthropoda</taxon>
        <taxon>Hexapoda</taxon>
        <taxon>Insecta</taxon>
        <taxon>Pterygota</taxon>
        <taxon>Neoptera</taxon>
        <taxon>Polyneoptera</taxon>
        <taxon>Phasmatodea</taxon>
        <taxon>Verophasmatodea</taxon>
        <taxon>Anareolatae</taxon>
        <taxon>Phasmatidae</taxon>
        <taxon>Eurycanthinae</taxon>
        <taxon>Dryococelus</taxon>
    </lineage>
</organism>
<feature type="region of interest" description="Disordered" evidence="1">
    <location>
        <begin position="273"/>
        <end position="292"/>
    </location>
</feature>
<accession>A0ABQ9HFU7</accession>
<proteinExistence type="predicted"/>
<evidence type="ECO:0000313" key="2">
    <source>
        <dbReference type="EMBL" id="KAJ8883041.1"/>
    </source>
</evidence>
<evidence type="ECO:0000256" key="1">
    <source>
        <dbReference type="SAM" id="MobiDB-lite"/>
    </source>
</evidence>
<dbReference type="Proteomes" id="UP001159363">
    <property type="component" value="Chromosome 4"/>
</dbReference>
<reference evidence="2 3" key="1">
    <citation type="submission" date="2023-02" db="EMBL/GenBank/DDBJ databases">
        <title>LHISI_Scaffold_Assembly.</title>
        <authorList>
            <person name="Stuart O.P."/>
            <person name="Cleave R."/>
            <person name="Magrath M.J.L."/>
            <person name="Mikheyev A.S."/>
        </authorList>
    </citation>
    <scope>NUCLEOTIDE SEQUENCE [LARGE SCALE GENOMIC DNA]</scope>
    <source>
        <strain evidence="2">Daus_M_001</strain>
        <tissue evidence="2">Leg muscle</tissue>
    </source>
</reference>
<keyword evidence="3" id="KW-1185">Reference proteome</keyword>
<protein>
    <submittedName>
        <fullName evidence="2">Uncharacterized protein</fullName>
    </submittedName>
</protein>
<sequence length="292" mass="31957">MRQTDLAGCAQPISVSQHQTAHLPTRLAKTALITSHQGEPGPIPGRVTPRFSQVGIVPDDVAGGPDFSGISRFPRLFILVMFHTHFDVKRHPILFTHSLTTPLHFIPVMRRVSGGTRQAREIGTGDVTLASAWHGSKLAAATTCASRMSATQTTGPIQLSIRPSQGVARSSVIASLAFVSLFSNNFRQRNRPIIHKMVERDHSSFCQRCISGLMKERGKTGDSHVAEKIRVLVAPSEKWFIYKTLLQQSAHESGALSLWCNLPDLVKHNLQGAEEHSGSTTLSGLQKRPKIP</sequence>
<evidence type="ECO:0000313" key="3">
    <source>
        <dbReference type="Proteomes" id="UP001159363"/>
    </source>
</evidence>